<sequence>MNQYVYFNDLKEMQQYARQNHISLYAYKKTVYNLTDYAENHPGSEVYMFNYENQDVTNAQFNKMILQTHKEIILTLQEYIIGYIQKHEKQIMQFKSSKSIIEQTKKRLRESTVPFYENIPKDCSITKLPIFTTHKQFHSQKSINISK</sequence>
<organism evidence="2 3">
    <name type="scientific">Paramecium primaurelia</name>
    <dbReference type="NCBI Taxonomy" id="5886"/>
    <lineage>
        <taxon>Eukaryota</taxon>
        <taxon>Sar</taxon>
        <taxon>Alveolata</taxon>
        <taxon>Ciliophora</taxon>
        <taxon>Intramacronucleata</taxon>
        <taxon>Oligohymenophorea</taxon>
        <taxon>Peniculida</taxon>
        <taxon>Parameciidae</taxon>
        <taxon>Paramecium</taxon>
    </lineage>
</organism>
<comment type="caution">
    <text evidence="2">The sequence shown here is derived from an EMBL/GenBank/DDBJ whole genome shotgun (WGS) entry which is preliminary data.</text>
</comment>
<proteinExistence type="predicted"/>
<dbReference type="Pfam" id="PF00173">
    <property type="entry name" value="Cyt-b5"/>
    <property type="match status" value="1"/>
</dbReference>
<accession>A0A8S1LFS1</accession>
<feature type="domain" description="Cytochrome b5 heme-binding" evidence="1">
    <location>
        <begin position="10"/>
        <end position="84"/>
    </location>
</feature>
<name>A0A8S1LFS1_PARPR</name>
<dbReference type="InterPro" id="IPR001199">
    <property type="entry name" value="Cyt_B5-like_heme/steroid-bd"/>
</dbReference>
<protein>
    <recommendedName>
        <fullName evidence="1">Cytochrome b5 heme-binding domain-containing protein</fullName>
    </recommendedName>
</protein>
<dbReference type="EMBL" id="CAJJDM010000031">
    <property type="protein sequence ID" value="CAD8061754.1"/>
    <property type="molecule type" value="Genomic_DNA"/>
</dbReference>
<evidence type="ECO:0000313" key="3">
    <source>
        <dbReference type="Proteomes" id="UP000688137"/>
    </source>
</evidence>
<dbReference type="OMA" id="GYIQKHE"/>
<reference evidence="2" key="1">
    <citation type="submission" date="2021-01" db="EMBL/GenBank/DDBJ databases">
        <authorList>
            <consortium name="Genoscope - CEA"/>
            <person name="William W."/>
        </authorList>
    </citation>
    <scope>NUCLEOTIDE SEQUENCE</scope>
</reference>
<keyword evidence="3" id="KW-1185">Reference proteome</keyword>
<evidence type="ECO:0000259" key="1">
    <source>
        <dbReference type="Pfam" id="PF00173"/>
    </source>
</evidence>
<evidence type="ECO:0000313" key="2">
    <source>
        <dbReference type="EMBL" id="CAD8061754.1"/>
    </source>
</evidence>
<dbReference type="AlphaFoldDB" id="A0A8S1LFS1"/>
<dbReference type="Proteomes" id="UP000688137">
    <property type="component" value="Unassembled WGS sequence"/>
</dbReference>
<gene>
    <name evidence="2" type="ORF">PPRIM_AZ9-3.1.T0320117</name>
</gene>